<protein>
    <submittedName>
        <fullName evidence="5">Unannotated protein</fullName>
    </submittedName>
</protein>
<accession>A0A6J6NRZ1</accession>
<dbReference type="InterPro" id="IPR036986">
    <property type="entry name" value="S4_RNA-bd_sf"/>
</dbReference>
<reference evidence="5" key="1">
    <citation type="submission" date="2020-05" db="EMBL/GenBank/DDBJ databases">
        <authorList>
            <person name="Chiriac C."/>
            <person name="Salcher M."/>
            <person name="Ghai R."/>
            <person name="Kavagutti S V."/>
        </authorList>
    </citation>
    <scope>NUCLEOTIDE SEQUENCE</scope>
</reference>
<feature type="region of interest" description="Disordered" evidence="3">
    <location>
        <begin position="242"/>
        <end position="272"/>
    </location>
</feature>
<dbReference type="InterPro" id="IPR020103">
    <property type="entry name" value="PsdUridine_synth_cat_dom_sf"/>
</dbReference>
<evidence type="ECO:0000256" key="1">
    <source>
        <dbReference type="ARBA" id="ARBA00008348"/>
    </source>
</evidence>
<name>A0A6J6NRZ1_9ZZZZ</name>
<dbReference type="SMART" id="SM00363">
    <property type="entry name" value="S4"/>
    <property type="match status" value="1"/>
</dbReference>
<dbReference type="SUPFAM" id="SSF55174">
    <property type="entry name" value="Alpha-L RNA-binding motif"/>
    <property type="match status" value="1"/>
</dbReference>
<dbReference type="NCBIfam" id="TIGR00093">
    <property type="entry name" value="pseudouridine synthase"/>
    <property type="match status" value="1"/>
</dbReference>
<evidence type="ECO:0000259" key="4">
    <source>
        <dbReference type="SMART" id="SM00363"/>
    </source>
</evidence>
<dbReference type="GO" id="GO:0003723">
    <property type="term" value="F:RNA binding"/>
    <property type="evidence" value="ECO:0007669"/>
    <property type="project" value="InterPro"/>
</dbReference>
<evidence type="ECO:0000256" key="2">
    <source>
        <dbReference type="ARBA" id="ARBA00023235"/>
    </source>
</evidence>
<dbReference type="Gene3D" id="3.10.290.10">
    <property type="entry name" value="RNA-binding S4 domain"/>
    <property type="match status" value="1"/>
</dbReference>
<dbReference type="InterPro" id="IPR018496">
    <property type="entry name" value="PsdUridine_synth_RsuA/RluB_CS"/>
</dbReference>
<proteinExistence type="inferred from homology"/>
<dbReference type="InterPro" id="IPR000748">
    <property type="entry name" value="PsdUridine_synth_RsuA/RluB/E/F"/>
</dbReference>
<organism evidence="5">
    <name type="scientific">freshwater metagenome</name>
    <dbReference type="NCBI Taxonomy" id="449393"/>
    <lineage>
        <taxon>unclassified sequences</taxon>
        <taxon>metagenomes</taxon>
        <taxon>ecological metagenomes</taxon>
    </lineage>
</organism>
<dbReference type="SUPFAM" id="SSF55120">
    <property type="entry name" value="Pseudouridine synthase"/>
    <property type="match status" value="1"/>
</dbReference>
<dbReference type="InterPro" id="IPR020094">
    <property type="entry name" value="TruA/RsuA/RluB/E/F_N"/>
</dbReference>
<dbReference type="PANTHER" id="PTHR47683:SF2">
    <property type="entry name" value="RNA-BINDING S4 DOMAIN-CONTAINING PROTEIN"/>
    <property type="match status" value="1"/>
</dbReference>
<dbReference type="GO" id="GO:0006364">
    <property type="term" value="P:rRNA processing"/>
    <property type="evidence" value="ECO:0007669"/>
    <property type="project" value="UniProtKB-ARBA"/>
</dbReference>
<dbReference type="PROSITE" id="PS50889">
    <property type="entry name" value="S4"/>
    <property type="match status" value="1"/>
</dbReference>
<dbReference type="GO" id="GO:0009982">
    <property type="term" value="F:pseudouridine synthase activity"/>
    <property type="evidence" value="ECO:0007669"/>
    <property type="project" value="InterPro"/>
</dbReference>
<dbReference type="PROSITE" id="PS01149">
    <property type="entry name" value="PSI_RSU"/>
    <property type="match status" value="1"/>
</dbReference>
<keyword evidence="2" id="KW-0413">Isomerase</keyword>
<evidence type="ECO:0000313" key="5">
    <source>
        <dbReference type="EMBL" id="CAB4689490.1"/>
    </source>
</evidence>
<dbReference type="CDD" id="cd02870">
    <property type="entry name" value="PseudoU_synth_RsuA_like"/>
    <property type="match status" value="1"/>
</dbReference>
<dbReference type="InterPro" id="IPR002942">
    <property type="entry name" value="S4_RNA-bd"/>
</dbReference>
<dbReference type="Pfam" id="PF00849">
    <property type="entry name" value="PseudoU_synth_2"/>
    <property type="match status" value="1"/>
</dbReference>
<sequence>MSESTEGVRLQKVLANAGVASRRASEDLITAGAVKVNGKVVKELGTRINPEHDKVTVRGTPIQLDASRVYMALNKPVGVISSMADEYGRPDLSQYALRSDRIYNVGRLDADTSGLLILTNDGELANMLAHPKFGVTKTYIAKVEGLVSAQEINKLLSGLELEDGPMKADKALLVDSNAFESLVEIVIHSGKNRVVRRMFEALGHPVKDLVRRQFGPVHLGPLKPGQTRLLSKIEVGALLKAAEGKQTRAPRPAKSKVGQQRKTNPRGRTSGT</sequence>
<gene>
    <name evidence="5" type="ORF">UFOPK2373_00706</name>
</gene>
<dbReference type="CDD" id="cd00165">
    <property type="entry name" value="S4"/>
    <property type="match status" value="1"/>
</dbReference>
<dbReference type="EMBL" id="CAEZXL010000112">
    <property type="protein sequence ID" value="CAB4689490.1"/>
    <property type="molecule type" value="Genomic_DNA"/>
</dbReference>
<dbReference type="FunFam" id="3.10.290.10:FF:000003">
    <property type="entry name" value="Pseudouridine synthase"/>
    <property type="match status" value="1"/>
</dbReference>
<dbReference type="GO" id="GO:0001522">
    <property type="term" value="P:pseudouridine synthesis"/>
    <property type="evidence" value="ECO:0007669"/>
    <property type="project" value="InterPro"/>
</dbReference>
<dbReference type="InterPro" id="IPR050343">
    <property type="entry name" value="RsuA_PseudoU_synthase"/>
</dbReference>
<dbReference type="InterPro" id="IPR006145">
    <property type="entry name" value="PsdUridine_synth_RsuA/RluA"/>
</dbReference>
<comment type="similarity">
    <text evidence="1">Belongs to the pseudouridine synthase RsuA family.</text>
</comment>
<feature type="compositionally biased region" description="Polar residues" evidence="3">
    <location>
        <begin position="257"/>
        <end position="272"/>
    </location>
</feature>
<dbReference type="InterPro" id="IPR042092">
    <property type="entry name" value="PsdUridine_s_RsuA/RluB/E/F_cat"/>
</dbReference>
<dbReference type="PANTHER" id="PTHR47683">
    <property type="entry name" value="PSEUDOURIDINE SYNTHASE FAMILY PROTEIN-RELATED"/>
    <property type="match status" value="1"/>
</dbReference>
<dbReference type="Gene3D" id="3.30.70.580">
    <property type="entry name" value="Pseudouridine synthase I, catalytic domain, N-terminal subdomain"/>
    <property type="match status" value="1"/>
</dbReference>
<dbReference type="Pfam" id="PF01479">
    <property type="entry name" value="S4"/>
    <property type="match status" value="1"/>
</dbReference>
<dbReference type="AlphaFoldDB" id="A0A6J6NRZ1"/>
<feature type="domain" description="RNA-binding S4" evidence="4">
    <location>
        <begin position="8"/>
        <end position="74"/>
    </location>
</feature>
<dbReference type="Gene3D" id="3.30.70.1560">
    <property type="entry name" value="Alpha-L RNA-binding motif"/>
    <property type="match status" value="1"/>
</dbReference>
<evidence type="ECO:0000256" key="3">
    <source>
        <dbReference type="SAM" id="MobiDB-lite"/>
    </source>
</evidence>